<evidence type="ECO:0000256" key="5">
    <source>
        <dbReference type="ARBA" id="ARBA00022989"/>
    </source>
</evidence>
<evidence type="ECO:0000256" key="9">
    <source>
        <dbReference type="ARBA" id="ARBA00046074"/>
    </source>
</evidence>
<evidence type="ECO:0000256" key="8">
    <source>
        <dbReference type="ARBA" id="ARBA00023180"/>
    </source>
</evidence>
<keyword evidence="3" id="KW-0597">Phosphoprotein</keyword>
<reference evidence="12 13" key="1">
    <citation type="submission" date="2024-04" db="EMBL/GenBank/DDBJ databases">
        <authorList>
            <person name="Waldvogel A.-M."/>
            <person name="Schoenle A."/>
        </authorList>
    </citation>
    <scope>NUCLEOTIDE SEQUENCE [LARGE SCALE GENOMIC DNA]</scope>
</reference>
<keyword evidence="6 10" id="KW-0472">Membrane</keyword>
<dbReference type="AlphaFoldDB" id="A0AAV2K8I8"/>
<evidence type="ECO:0000256" key="3">
    <source>
        <dbReference type="ARBA" id="ARBA00022553"/>
    </source>
</evidence>
<sequence>MLPLQFYLSLVEGRVSRSRLGANSEAKVTEPMGSQTKECDSAAGSSQRGFLQELVVTFSSPMAWLLMIALIITWLGVAIVLFDLLDYTTLSEYTSYCDDPNCLSPGRRGSEVLFQQGLPPPSSIGKRGIKARAARPLKAAVAHVTSEESSDWLQTLWAFLSGLVAPEDEEEGIQQLTDPFTSFHSEEL</sequence>
<evidence type="ECO:0000256" key="7">
    <source>
        <dbReference type="ARBA" id="ARBA00023157"/>
    </source>
</evidence>
<name>A0AAV2K8I8_KNICA</name>
<dbReference type="GO" id="GO:0051282">
    <property type="term" value="P:regulation of sequestering of calcium ion"/>
    <property type="evidence" value="ECO:0007669"/>
    <property type="project" value="UniProtKB-ARBA"/>
</dbReference>
<evidence type="ECO:0000256" key="4">
    <source>
        <dbReference type="ARBA" id="ARBA00022692"/>
    </source>
</evidence>
<evidence type="ECO:0000256" key="6">
    <source>
        <dbReference type="ARBA" id="ARBA00023136"/>
    </source>
</evidence>
<keyword evidence="4 10" id="KW-0812">Transmembrane</keyword>
<evidence type="ECO:0000256" key="2">
    <source>
        <dbReference type="ARBA" id="ARBA00016711"/>
    </source>
</evidence>
<evidence type="ECO:0000313" key="12">
    <source>
        <dbReference type="EMBL" id="CAL1586246.1"/>
    </source>
</evidence>
<comment type="function">
    <text evidence="9">Contributes to the regulation of lumenal Ca2+ release via the sarcoplasmic reticulum calcium release channels RYR1 and RYR2, a key step in triggering skeletal and heart muscle contraction. Required for normal organization of the triad junction, where T-tubules and the sarcoplasmic reticulum terminal cisternae are in close contact. Required for normal skeletal muscle strength. Plays a role in excitation-contraction coupling in the heart and in regulating the rate of heart beats.</text>
</comment>
<evidence type="ECO:0000313" key="13">
    <source>
        <dbReference type="Proteomes" id="UP001497482"/>
    </source>
</evidence>
<keyword evidence="13" id="KW-1185">Reference proteome</keyword>
<gene>
    <name evidence="12" type="ORF">KC01_LOCUS16351</name>
</gene>
<evidence type="ECO:0000256" key="10">
    <source>
        <dbReference type="SAM" id="Phobius"/>
    </source>
</evidence>
<dbReference type="InterPro" id="IPR010798">
    <property type="entry name" value="Triadin"/>
</dbReference>
<dbReference type="PANTHER" id="PTHR14106:SF0">
    <property type="entry name" value="TRIADIN"/>
    <property type="match status" value="1"/>
</dbReference>
<dbReference type="GO" id="GO:0005102">
    <property type="term" value="F:signaling receptor binding"/>
    <property type="evidence" value="ECO:0007669"/>
    <property type="project" value="InterPro"/>
</dbReference>
<evidence type="ECO:0000256" key="1">
    <source>
        <dbReference type="ARBA" id="ARBA00004157"/>
    </source>
</evidence>
<keyword evidence="5 10" id="KW-1133">Transmembrane helix</keyword>
<dbReference type="InterPro" id="IPR007943">
    <property type="entry name" value="Asp-B-hydro/Triadin_dom"/>
</dbReference>
<keyword evidence="8" id="KW-0325">Glycoprotein</keyword>
<dbReference type="PANTHER" id="PTHR14106">
    <property type="entry name" value="TRIADIN"/>
    <property type="match status" value="1"/>
</dbReference>
<protein>
    <recommendedName>
        <fullName evidence="2">Triadin</fullName>
    </recommendedName>
</protein>
<feature type="transmembrane region" description="Helical" evidence="10">
    <location>
        <begin position="62"/>
        <end position="85"/>
    </location>
</feature>
<proteinExistence type="predicted"/>
<dbReference type="Proteomes" id="UP001497482">
    <property type="component" value="Chromosome 17"/>
</dbReference>
<keyword evidence="7" id="KW-1015">Disulfide bond</keyword>
<dbReference type="Pfam" id="PF05279">
    <property type="entry name" value="Asp-B-Hydro_N"/>
    <property type="match status" value="1"/>
</dbReference>
<comment type="subcellular location">
    <subcellularLocation>
        <location evidence="1">Sarcoplasmic reticulum membrane</location>
        <topology evidence="1">Single-pass type II membrane protein</topology>
    </subcellularLocation>
</comment>
<accession>A0AAV2K8I8</accession>
<dbReference type="GO" id="GO:0033017">
    <property type="term" value="C:sarcoplasmic reticulum membrane"/>
    <property type="evidence" value="ECO:0007669"/>
    <property type="project" value="UniProtKB-SubCell"/>
</dbReference>
<dbReference type="EMBL" id="OZ035839">
    <property type="protein sequence ID" value="CAL1586246.1"/>
    <property type="molecule type" value="Genomic_DNA"/>
</dbReference>
<feature type="domain" description="Aspartyl beta-hydroxylase/Triadin" evidence="11">
    <location>
        <begin position="59"/>
        <end position="88"/>
    </location>
</feature>
<evidence type="ECO:0000259" key="11">
    <source>
        <dbReference type="Pfam" id="PF05279"/>
    </source>
</evidence>
<organism evidence="12 13">
    <name type="scientific">Knipowitschia caucasica</name>
    <name type="common">Caucasian dwarf goby</name>
    <name type="synonym">Pomatoschistus caucasicus</name>
    <dbReference type="NCBI Taxonomy" id="637954"/>
    <lineage>
        <taxon>Eukaryota</taxon>
        <taxon>Metazoa</taxon>
        <taxon>Chordata</taxon>
        <taxon>Craniata</taxon>
        <taxon>Vertebrata</taxon>
        <taxon>Euteleostomi</taxon>
        <taxon>Actinopterygii</taxon>
        <taxon>Neopterygii</taxon>
        <taxon>Teleostei</taxon>
        <taxon>Neoteleostei</taxon>
        <taxon>Acanthomorphata</taxon>
        <taxon>Gobiaria</taxon>
        <taxon>Gobiiformes</taxon>
        <taxon>Gobioidei</taxon>
        <taxon>Gobiidae</taxon>
        <taxon>Gobiinae</taxon>
        <taxon>Knipowitschia</taxon>
    </lineage>
</organism>